<evidence type="ECO:0000256" key="5">
    <source>
        <dbReference type="ARBA" id="ARBA00024934"/>
    </source>
</evidence>
<dbReference type="Pfam" id="PF00460">
    <property type="entry name" value="Flg_bb_rod"/>
    <property type="match status" value="1"/>
</dbReference>
<dbReference type="OrthoDB" id="9792068at2"/>
<comment type="subunit">
    <text evidence="6">The basal body constitutes a major portion of the flagellar organelle and consists of a number of rings mounted on a central rod.</text>
</comment>
<name>A0A4Z0D5K7_9FIRM</name>
<dbReference type="PANTHER" id="PTHR30435:SF12">
    <property type="entry name" value="FLAGELLAR BASAL BODY ROD PROTEIN FLGB"/>
    <property type="match status" value="1"/>
</dbReference>
<dbReference type="InterPro" id="IPR006300">
    <property type="entry name" value="FlgB"/>
</dbReference>
<evidence type="ECO:0000256" key="1">
    <source>
        <dbReference type="ARBA" id="ARBA00004117"/>
    </source>
</evidence>
<comment type="similarity">
    <text evidence="2 6">Belongs to the flagella basal body rod proteins family.</text>
</comment>
<feature type="domain" description="Flagellar basal body rod protein N-terminal" evidence="7">
    <location>
        <begin position="17"/>
        <end position="36"/>
    </location>
</feature>
<dbReference type="AlphaFoldDB" id="A0A4Z0D5K7"/>
<keyword evidence="8" id="KW-0966">Cell projection</keyword>
<evidence type="ECO:0000313" key="8">
    <source>
        <dbReference type="EMBL" id="TFZ39913.1"/>
    </source>
</evidence>
<sequence length="126" mass="14164">MSDNTYQLIKRGLDVSSLRQKTISSNIANVNTPNYKVSKVEFEEYLQKAIDGVNLSKTNELHFGASKLSDVEPIVKKRTNTAYNDNGNNVDIDLEMTELAANEIYYSALTQIINAKLSSLNYVINR</sequence>
<proteinExistence type="inferred from homology"/>
<evidence type="ECO:0000256" key="4">
    <source>
        <dbReference type="ARBA" id="ARBA00023143"/>
    </source>
</evidence>
<evidence type="ECO:0000256" key="6">
    <source>
        <dbReference type="PIRNR" id="PIRNR002889"/>
    </source>
</evidence>
<keyword evidence="8" id="KW-0282">Flagellum</keyword>
<comment type="function">
    <text evidence="5 6">Structural component of flagellum, the bacterial motility apparatus. Part of the rod structure of flagellar basal body.</text>
</comment>
<dbReference type="NCBIfam" id="TIGR01396">
    <property type="entry name" value="FlgB"/>
    <property type="match status" value="1"/>
</dbReference>
<comment type="caution">
    <text evidence="8">The sequence shown here is derived from an EMBL/GenBank/DDBJ whole genome shotgun (WGS) entry which is preliminary data.</text>
</comment>
<evidence type="ECO:0000256" key="3">
    <source>
        <dbReference type="ARBA" id="ARBA00014376"/>
    </source>
</evidence>
<evidence type="ECO:0000313" key="9">
    <source>
        <dbReference type="Proteomes" id="UP000298381"/>
    </source>
</evidence>
<dbReference type="GO" id="GO:0071978">
    <property type="term" value="P:bacterial-type flagellum-dependent swarming motility"/>
    <property type="evidence" value="ECO:0007669"/>
    <property type="project" value="TreeGrafter"/>
</dbReference>
<gene>
    <name evidence="8" type="primary">flgB</name>
    <name evidence="8" type="ORF">E4100_06525</name>
</gene>
<dbReference type="EMBL" id="SRIB01000008">
    <property type="protein sequence ID" value="TFZ39913.1"/>
    <property type="molecule type" value="Genomic_DNA"/>
</dbReference>
<evidence type="ECO:0000256" key="2">
    <source>
        <dbReference type="ARBA" id="ARBA00009677"/>
    </source>
</evidence>
<comment type="subcellular location">
    <subcellularLocation>
        <location evidence="1 6">Bacterial flagellum basal body</location>
    </subcellularLocation>
</comment>
<keyword evidence="8" id="KW-0969">Cilium</keyword>
<dbReference type="PIRSF" id="PIRSF002889">
    <property type="entry name" value="Rod_FlgB"/>
    <property type="match status" value="1"/>
</dbReference>
<accession>A0A4Z0D5K7</accession>
<keyword evidence="9" id="KW-1185">Reference proteome</keyword>
<reference evidence="8 9" key="1">
    <citation type="submission" date="2019-03" db="EMBL/GenBank/DDBJ databases">
        <title>Draft genome sequence data and analysis of a Fermenting Bacterium, Soehngenia longevitae strain 1933PT, isolated from petroleum reservoir in Azerbaijan.</title>
        <authorList>
            <person name="Grouzdev D.S."/>
            <person name="Bidzhieva S.K."/>
            <person name="Sokolova D.S."/>
            <person name="Tourova T.P."/>
            <person name="Poltaraus A.B."/>
            <person name="Nazina T.N."/>
        </authorList>
    </citation>
    <scope>NUCLEOTIDE SEQUENCE [LARGE SCALE GENOMIC DNA]</scope>
    <source>
        <strain evidence="8 9">1933P</strain>
    </source>
</reference>
<dbReference type="InterPro" id="IPR001444">
    <property type="entry name" value="Flag_bb_rod_N"/>
</dbReference>
<dbReference type="RefSeq" id="WP_135271229.1">
    <property type="nucleotide sequence ID" value="NZ_SRIB01000008.1"/>
</dbReference>
<dbReference type="Proteomes" id="UP000298381">
    <property type="component" value="Unassembled WGS sequence"/>
</dbReference>
<keyword evidence="4 6" id="KW-0975">Bacterial flagellum</keyword>
<dbReference type="GO" id="GO:0030694">
    <property type="term" value="C:bacterial-type flagellum basal body, rod"/>
    <property type="evidence" value="ECO:0007669"/>
    <property type="project" value="InterPro"/>
</dbReference>
<dbReference type="PROSITE" id="PS00588">
    <property type="entry name" value="FLAGELLA_BB_ROD"/>
    <property type="match status" value="1"/>
</dbReference>
<organism evidence="8 9">
    <name type="scientific">Soehngenia longivitae</name>
    <dbReference type="NCBI Taxonomy" id="2562294"/>
    <lineage>
        <taxon>Bacteria</taxon>
        <taxon>Bacillati</taxon>
        <taxon>Bacillota</taxon>
        <taxon>Tissierellia</taxon>
        <taxon>Tissierellales</taxon>
        <taxon>Tissierellaceae</taxon>
        <taxon>Soehngenia</taxon>
    </lineage>
</organism>
<dbReference type="InterPro" id="IPR019776">
    <property type="entry name" value="Flagellar_basal_body_rod_CS"/>
</dbReference>
<protein>
    <recommendedName>
        <fullName evidence="3 6">Flagellar basal body rod protein FlgB</fullName>
    </recommendedName>
</protein>
<evidence type="ECO:0000259" key="7">
    <source>
        <dbReference type="Pfam" id="PF00460"/>
    </source>
</evidence>
<dbReference type="PANTHER" id="PTHR30435">
    <property type="entry name" value="FLAGELLAR PROTEIN"/>
    <property type="match status" value="1"/>
</dbReference>